<dbReference type="RefSeq" id="XP_007392995.1">
    <property type="nucleotide sequence ID" value="XM_007392933.1"/>
</dbReference>
<dbReference type="GeneID" id="18912514"/>
<evidence type="ECO:0000313" key="3">
    <source>
        <dbReference type="EMBL" id="EKM57647.1"/>
    </source>
</evidence>
<dbReference type="AlphaFoldDB" id="K5X485"/>
<evidence type="ECO:0000313" key="4">
    <source>
        <dbReference type="Proteomes" id="UP000008370"/>
    </source>
</evidence>
<dbReference type="Proteomes" id="UP000008370">
    <property type="component" value="Unassembled WGS sequence"/>
</dbReference>
<proteinExistence type="predicted"/>
<protein>
    <submittedName>
        <fullName evidence="3">Uncharacterized protein</fullName>
    </submittedName>
</protein>
<name>K5X485_PHACS</name>
<feature type="compositionally biased region" description="Basic and acidic residues" evidence="1">
    <location>
        <begin position="200"/>
        <end position="209"/>
    </location>
</feature>
<dbReference type="HOGENOM" id="CLU_053360_4_1_1"/>
<keyword evidence="2" id="KW-0812">Transmembrane</keyword>
<feature type="transmembrane region" description="Helical" evidence="2">
    <location>
        <begin position="54"/>
        <end position="73"/>
    </location>
</feature>
<dbReference type="InParanoid" id="K5X485"/>
<evidence type="ECO:0000256" key="2">
    <source>
        <dbReference type="SAM" id="Phobius"/>
    </source>
</evidence>
<feature type="region of interest" description="Disordered" evidence="1">
    <location>
        <begin position="174"/>
        <end position="209"/>
    </location>
</feature>
<dbReference type="KEGG" id="pco:PHACADRAFT_206531"/>
<accession>K5X485</accession>
<sequence>MVPFGINLTYYATSKYGYIVEPLVGPTCTLETPFSARTFSIRKSCLVYITRGSLILADVIVLTLTWIKTFGFWRQARRANVGTSLTTCLLRDGTIYFLVLLAINIAQLLTANSSGDVVPLTPFVATLPSVLINRFIINLRTADSEASGSSYGGDEQRGLSTLQFQRGPTTRNFLGNIGESLQDGWSDGFQGNGSAEGDDADPRESYTES</sequence>
<keyword evidence="4" id="KW-1185">Reference proteome</keyword>
<keyword evidence="2" id="KW-1133">Transmembrane helix</keyword>
<reference evidence="3 4" key="1">
    <citation type="journal article" date="2012" name="BMC Genomics">
        <title>Comparative genomics of the white-rot fungi, Phanerochaete carnosa and P. chrysosporium, to elucidate the genetic basis of the distinct wood types they colonize.</title>
        <authorList>
            <person name="Suzuki H."/>
            <person name="MacDonald J."/>
            <person name="Syed K."/>
            <person name="Salamov A."/>
            <person name="Hori C."/>
            <person name="Aerts A."/>
            <person name="Henrissat B."/>
            <person name="Wiebenga A."/>
            <person name="vanKuyk P.A."/>
            <person name="Barry K."/>
            <person name="Lindquist E."/>
            <person name="LaButti K."/>
            <person name="Lapidus A."/>
            <person name="Lucas S."/>
            <person name="Coutinho P."/>
            <person name="Gong Y."/>
            <person name="Samejima M."/>
            <person name="Mahadevan R."/>
            <person name="Abou-Zaid M."/>
            <person name="de Vries R.P."/>
            <person name="Igarashi K."/>
            <person name="Yadav J.S."/>
            <person name="Grigoriev I.V."/>
            <person name="Master E.R."/>
        </authorList>
    </citation>
    <scope>NUCLEOTIDE SEQUENCE [LARGE SCALE GENOMIC DNA]</scope>
    <source>
        <strain evidence="3 4">HHB-10118-sp</strain>
    </source>
</reference>
<gene>
    <name evidence="3" type="ORF">PHACADRAFT_206531</name>
</gene>
<evidence type="ECO:0000256" key="1">
    <source>
        <dbReference type="SAM" id="MobiDB-lite"/>
    </source>
</evidence>
<keyword evidence="2" id="KW-0472">Membrane</keyword>
<dbReference type="OrthoDB" id="2804213at2759"/>
<dbReference type="EMBL" id="JH930470">
    <property type="protein sequence ID" value="EKM57647.1"/>
    <property type="molecule type" value="Genomic_DNA"/>
</dbReference>
<organism evidence="3 4">
    <name type="scientific">Phanerochaete carnosa (strain HHB-10118-sp)</name>
    <name type="common">White-rot fungus</name>
    <name type="synonym">Peniophora carnosa</name>
    <dbReference type="NCBI Taxonomy" id="650164"/>
    <lineage>
        <taxon>Eukaryota</taxon>
        <taxon>Fungi</taxon>
        <taxon>Dikarya</taxon>
        <taxon>Basidiomycota</taxon>
        <taxon>Agaricomycotina</taxon>
        <taxon>Agaricomycetes</taxon>
        <taxon>Polyporales</taxon>
        <taxon>Phanerochaetaceae</taxon>
        <taxon>Phanerochaete</taxon>
    </lineage>
</organism>